<evidence type="ECO:0000259" key="1">
    <source>
        <dbReference type="SMART" id="SM01321"/>
    </source>
</evidence>
<name>A0ABV6YZ16_UNCC1</name>
<dbReference type="Gene3D" id="3.30.70.1290">
    <property type="entry name" value="Transposase IS200-like"/>
    <property type="match status" value="1"/>
</dbReference>
<organism evidence="2 3">
    <name type="scientific">candidate division CSSED10-310 bacterium</name>
    <dbReference type="NCBI Taxonomy" id="2855610"/>
    <lineage>
        <taxon>Bacteria</taxon>
        <taxon>Bacteria division CSSED10-310</taxon>
    </lineage>
</organism>
<dbReference type="SMART" id="SM01321">
    <property type="entry name" value="Y1_Tnp"/>
    <property type="match status" value="1"/>
</dbReference>
<dbReference type="SUPFAM" id="SSF143422">
    <property type="entry name" value="Transposase IS200-like"/>
    <property type="match status" value="1"/>
</dbReference>
<evidence type="ECO:0000313" key="3">
    <source>
        <dbReference type="Proteomes" id="UP001594351"/>
    </source>
</evidence>
<dbReference type="EMBL" id="JBHPBY010000188">
    <property type="protein sequence ID" value="MFC1851439.1"/>
    <property type="molecule type" value="Genomic_DNA"/>
</dbReference>
<comment type="caution">
    <text evidence="2">The sequence shown here is derived from an EMBL/GenBank/DDBJ whole genome shotgun (WGS) entry which is preliminary data.</text>
</comment>
<dbReference type="PANTHER" id="PTHR33360">
    <property type="entry name" value="TRANSPOSASE FOR INSERTION SEQUENCE ELEMENT IS200"/>
    <property type="match status" value="1"/>
</dbReference>
<keyword evidence="3" id="KW-1185">Reference proteome</keyword>
<dbReference type="InterPro" id="IPR036515">
    <property type="entry name" value="Transposase_17_sf"/>
</dbReference>
<dbReference type="PANTHER" id="PTHR33360:SF2">
    <property type="entry name" value="TRANSPOSASE FOR INSERTION SEQUENCE ELEMENT IS200"/>
    <property type="match status" value="1"/>
</dbReference>
<dbReference type="Proteomes" id="UP001594351">
    <property type="component" value="Unassembled WGS sequence"/>
</dbReference>
<protein>
    <submittedName>
        <fullName evidence="2">Transposase</fullName>
    </submittedName>
</protein>
<accession>A0ABV6YZ16</accession>
<reference evidence="2 3" key="1">
    <citation type="submission" date="2024-09" db="EMBL/GenBank/DDBJ databases">
        <title>Laminarin stimulates single cell rates of sulfate reduction while oxygen inhibits transcriptomic activity in coastal marine sediment.</title>
        <authorList>
            <person name="Lindsay M."/>
            <person name="Orcutt B."/>
            <person name="Emerson D."/>
            <person name="Stepanauskas R."/>
            <person name="D'Angelo T."/>
        </authorList>
    </citation>
    <scope>NUCLEOTIDE SEQUENCE [LARGE SCALE GENOMIC DNA]</scope>
    <source>
        <strain evidence="2">SAG AM-311-K15</strain>
    </source>
</reference>
<evidence type="ECO:0000313" key="2">
    <source>
        <dbReference type="EMBL" id="MFC1851439.1"/>
    </source>
</evidence>
<sequence>MSYTQIYYHIIYSTKGRSPTLNKDRRKELYNYIWGILKNKTCHLYQIGGMEDHIHLLTSLHSTVCLANLIRDMKTSSNGWIKKENIFQNFSGWQVEYGAFTRSHSHRDGTISYIKNQEEHHKRESFIDEFKRLLKEEGISFDERYLK</sequence>
<gene>
    <name evidence="2" type="ORF">ACFL27_14675</name>
</gene>
<feature type="domain" description="Transposase IS200-like" evidence="1">
    <location>
        <begin position="3"/>
        <end position="117"/>
    </location>
</feature>
<proteinExistence type="predicted"/>
<dbReference type="Pfam" id="PF01797">
    <property type="entry name" value="Y1_Tnp"/>
    <property type="match status" value="1"/>
</dbReference>
<dbReference type="InterPro" id="IPR002686">
    <property type="entry name" value="Transposase_17"/>
</dbReference>